<dbReference type="EMBL" id="JAGDYL010000021">
    <property type="protein sequence ID" value="MBO1805968.1"/>
    <property type="molecule type" value="Genomic_DNA"/>
</dbReference>
<dbReference type="RefSeq" id="WP_208046439.1">
    <property type="nucleotide sequence ID" value="NZ_JAGDYL010000021.1"/>
</dbReference>
<gene>
    <name evidence="1" type="ORF">J4H91_11675</name>
</gene>
<keyword evidence="2" id="KW-1185">Reference proteome</keyword>
<organism evidence="1 2">
    <name type="scientific">Leucobacter ruminantium</name>
    <dbReference type="NCBI Taxonomy" id="1289170"/>
    <lineage>
        <taxon>Bacteria</taxon>
        <taxon>Bacillati</taxon>
        <taxon>Actinomycetota</taxon>
        <taxon>Actinomycetes</taxon>
        <taxon>Micrococcales</taxon>
        <taxon>Microbacteriaceae</taxon>
        <taxon>Leucobacter</taxon>
    </lineage>
</organism>
<proteinExistence type="predicted"/>
<dbReference type="Proteomes" id="UP000664398">
    <property type="component" value="Unassembled WGS sequence"/>
</dbReference>
<dbReference type="AlphaFoldDB" id="A0A939LZJ2"/>
<protein>
    <submittedName>
        <fullName evidence="1">Uncharacterized protein</fullName>
    </submittedName>
</protein>
<reference evidence="1" key="1">
    <citation type="submission" date="2021-03" db="EMBL/GenBank/DDBJ databases">
        <title>Leucobacter chromiisoli sp. nov., isolated from chromium-containing soil of chemical plant.</title>
        <authorList>
            <person name="Xu Z."/>
        </authorList>
    </citation>
    <scope>NUCLEOTIDE SEQUENCE</scope>
    <source>
        <strain evidence="1">A2</strain>
    </source>
</reference>
<sequence length="123" mass="13792">MASITRALGYKLEIVFENEPDMRPCTIDECVEDEHEWTNGEQFHPCRLQKVEGDGFVVHAHLLDEGWTAWADADDLADAHDGVVQARALAEAFERMQARCDELNGVKLERHTEPGSPAFEAAL</sequence>
<name>A0A939LZJ2_9MICO</name>
<evidence type="ECO:0000313" key="1">
    <source>
        <dbReference type="EMBL" id="MBO1805968.1"/>
    </source>
</evidence>
<evidence type="ECO:0000313" key="2">
    <source>
        <dbReference type="Proteomes" id="UP000664398"/>
    </source>
</evidence>
<accession>A0A939LZJ2</accession>
<comment type="caution">
    <text evidence="1">The sequence shown here is derived from an EMBL/GenBank/DDBJ whole genome shotgun (WGS) entry which is preliminary data.</text>
</comment>